<feature type="modified residue" description="2-(S-cysteinyl)pyruvic acid O-phosphothioketal" evidence="13">
    <location>
        <position position="117"/>
    </location>
</feature>
<evidence type="ECO:0000256" key="12">
    <source>
        <dbReference type="ARBA" id="ARBA00047527"/>
    </source>
</evidence>
<dbReference type="InterPro" id="IPR036968">
    <property type="entry name" value="Enolpyruvate_Tfrase_sf"/>
</dbReference>
<evidence type="ECO:0000256" key="13">
    <source>
        <dbReference type="HAMAP-Rule" id="MF_00111"/>
    </source>
</evidence>
<evidence type="ECO:0000256" key="3">
    <source>
        <dbReference type="ARBA" id="ARBA00022490"/>
    </source>
</evidence>
<sequence length="419" mass="45048">MDKLLISGGHRLRGVVCAAGAKNAALPIMAATLLAESACTLSNVPHLRDITTTMELLGRLGVQLTVDERMGIQTDARQVHSVEAPYELVKTMRASILVLGPLLARFGEAAVSLPGGCAIGARPVNIHLEGLRAMGAEIQVENGYVQARAKRLRGARYLMDLVTVTGTENLMMAATLAEGETVLENAAREPEVVDLAHFLNRMGARIRGAGTDTIRVQGVERLHGTDYAVLPDRIETGTYLVAAAMTGGRVRVQGTRADLLDAVLLKLREAGAEIRSGEDWIELEMAGRRPRAVAVQTAPHPAFPTDMQAQFCALNSIAEGTATVKETVFENRFMHALEMQRMGADIRIEANVAICRGVERLTAAPVMATDLRASASLVLAGLVAEGDTLIDRIYHIDRGYDNIEEKLAALGAVIRRVHA</sequence>
<dbReference type="InterPro" id="IPR005750">
    <property type="entry name" value="UDP_GlcNAc_COvinyl_MurA"/>
</dbReference>
<evidence type="ECO:0000256" key="4">
    <source>
        <dbReference type="ARBA" id="ARBA00022618"/>
    </source>
</evidence>
<evidence type="ECO:0000259" key="14">
    <source>
        <dbReference type="Pfam" id="PF00275"/>
    </source>
</evidence>
<evidence type="ECO:0000256" key="1">
    <source>
        <dbReference type="ARBA" id="ARBA00004496"/>
    </source>
</evidence>
<dbReference type="HAMAP" id="MF_00111">
    <property type="entry name" value="MurA"/>
    <property type="match status" value="1"/>
</dbReference>
<evidence type="ECO:0000256" key="9">
    <source>
        <dbReference type="ARBA" id="ARBA00023316"/>
    </source>
</evidence>
<feature type="domain" description="Enolpyruvate transferase" evidence="14">
    <location>
        <begin position="7"/>
        <end position="407"/>
    </location>
</feature>
<evidence type="ECO:0000256" key="7">
    <source>
        <dbReference type="ARBA" id="ARBA00022984"/>
    </source>
</evidence>
<keyword evidence="8 13" id="KW-0131">Cell cycle</keyword>
<dbReference type="GO" id="GO:0005737">
    <property type="term" value="C:cytoplasm"/>
    <property type="evidence" value="ECO:0007669"/>
    <property type="project" value="UniProtKB-SubCell"/>
</dbReference>
<dbReference type="NCBIfam" id="TIGR01072">
    <property type="entry name" value="murA"/>
    <property type="match status" value="1"/>
</dbReference>
<comment type="caution">
    <text evidence="13">Lacks conserved residue(s) required for the propagation of feature annotation.</text>
</comment>
<dbReference type="EMBL" id="NRSJ01000015">
    <property type="protein sequence ID" value="MBK1704824.1"/>
    <property type="molecule type" value="Genomic_DNA"/>
</dbReference>
<evidence type="ECO:0000313" key="15">
    <source>
        <dbReference type="EMBL" id="MBK1704824.1"/>
    </source>
</evidence>
<comment type="similarity">
    <text evidence="11 13">Belongs to the EPSP synthase family. MurA subfamily.</text>
</comment>
<keyword evidence="4 13" id="KW-0132">Cell division</keyword>
<dbReference type="GO" id="GO:0008760">
    <property type="term" value="F:UDP-N-acetylglucosamine 1-carboxyvinyltransferase activity"/>
    <property type="evidence" value="ECO:0007669"/>
    <property type="project" value="UniProtKB-UniRule"/>
</dbReference>
<dbReference type="CDD" id="cd01555">
    <property type="entry name" value="UdpNAET"/>
    <property type="match status" value="1"/>
</dbReference>
<keyword evidence="9 13" id="KW-0961">Cell wall biogenesis/degradation</keyword>
<comment type="caution">
    <text evidence="15">The sequence shown here is derived from an EMBL/GenBank/DDBJ whole genome shotgun (WGS) entry which is preliminary data.</text>
</comment>
<keyword evidence="7 13" id="KW-0573">Peptidoglycan synthesis</keyword>
<dbReference type="GO" id="GO:0008360">
    <property type="term" value="P:regulation of cell shape"/>
    <property type="evidence" value="ECO:0007669"/>
    <property type="project" value="UniProtKB-KW"/>
</dbReference>
<evidence type="ECO:0000256" key="10">
    <source>
        <dbReference type="ARBA" id="ARBA00023317"/>
    </source>
</evidence>
<evidence type="ECO:0000256" key="6">
    <source>
        <dbReference type="ARBA" id="ARBA00022960"/>
    </source>
</evidence>
<feature type="binding site" evidence="13">
    <location>
        <begin position="22"/>
        <end position="23"/>
    </location>
    <ligand>
        <name>phosphoenolpyruvate</name>
        <dbReference type="ChEBI" id="CHEBI:58702"/>
    </ligand>
</feature>
<evidence type="ECO:0000256" key="5">
    <source>
        <dbReference type="ARBA" id="ARBA00022679"/>
    </source>
</evidence>
<dbReference type="SUPFAM" id="SSF55205">
    <property type="entry name" value="EPT/RTPC-like"/>
    <property type="match status" value="1"/>
</dbReference>
<accession>A0AAJ0X9H7</accession>
<dbReference type="InterPro" id="IPR001986">
    <property type="entry name" value="Enolpyruvate_Tfrase_dom"/>
</dbReference>
<evidence type="ECO:0000313" key="16">
    <source>
        <dbReference type="Proteomes" id="UP001296776"/>
    </source>
</evidence>
<feature type="binding site" evidence="13">
    <location>
        <position position="306"/>
    </location>
    <ligand>
        <name>UDP-N-acetyl-alpha-D-glucosamine</name>
        <dbReference type="ChEBI" id="CHEBI:57705"/>
    </ligand>
</feature>
<dbReference type="RefSeq" id="WP_200346038.1">
    <property type="nucleotide sequence ID" value="NZ_NRSJ01000015.1"/>
</dbReference>
<dbReference type="GO" id="GO:0009252">
    <property type="term" value="P:peptidoglycan biosynthetic process"/>
    <property type="evidence" value="ECO:0007669"/>
    <property type="project" value="UniProtKB-UniRule"/>
</dbReference>
<keyword evidence="6 13" id="KW-0133">Cell shape</keyword>
<dbReference type="FunFam" id="3.65.10.10:FF:000002">
    <property type="entry name" value="UDP-N-acetylglucosamine 1-carboxyvinyltransferase"/>
    <property type="match status" value="1"/>
</dbReference>
<comment type="subcellular location">
    <subcellularLocation>
        <location evidence="1 13">Cytoplasm</location>
    </subcellularLocation>
</comment>
<dbReference type="PANTHER" id="PTHR43783:SF1">
    <property type="entry name" value="UDP-N-ACETYLGLUCOSAMINE 1-CARBOXYVINYLTRANSFERASE"/>
    <property type="match status" value="1"/>
</dbReference>
<comment type="pathway">
    <text evidence="2 13">Cell wall biogenesis; peptidoglycan biosynthesis.</text>
</comment>
<dbReference type="PANTHER" id="PTHR43783">
    <property type="entry name" value="UDP-N-ACETYLGLUCOSAMINE 1-CARBOXYVINYLTRANSFERASE"/>
    <property type="match status" value="1"/>
</dbReference>
<feature type="binding site" evidence="13">
    <location>
        <position position="328"/>
    </location>
    <ligand>
        <name>UDP-N-acetyl-alpha-D-glucosamine</name>
        <dbReference type="ChEBI" id="CHEBI:57705"/>
    </ligand>
</feature>
<dbReference type="Pfam" id="PF00275">
    <property type="entry name" value="EPSP_synthase"/>
    <property type="match status" value="1"/>
</dbReference>
<keyword evidence="10 13" id="KW-0670">Pyruvate</keyword>
<comment type="catalytic activity">
    <reaction evidence="12 13">
        <text>phosphoenolpyruvate + UDP-N-acetyl-alpha-D-glucosamine = UDP-N-acetyl-3-O-(1-carboxyvinyl)-alpha-D-glucosamine + phosphate</text>
        <dbReference type="Rhea" id="RHEA:18681"/>
        <dbReference type="ChEBI" id="CHEBI:43474"/>
        <dbReference type="ChEBI" id="CHEBI:57705"/>
        <dbReference type="ChEBI" id="CHEBI:58702"/>
        <dbReference type="ChEBI" id="CHEBI:68483"/>
        <dbReference type="EC" id="2.5.1.7"/>
    </reaction>
</comment>
<dbReference type="Gene3D" id="3.65.10.10">
    <property type="entry name" value="Enolpyruvate transferase domain"/>
    <property type="match status" value="2"/>
</dbReference>
<evidence type="ECO:0000256" key="8">
    <source>
        <dbReference type="ARBA" id="ARBA00023306"/>
    </source>
</evidence>
<keyword evidence="5 13" id="KW-0808">Transferase</keyword>
<name>A0AAJ0X9H7_9GAMM</name>
<dbReference type="Proteomes" id="UP001296776">
    <property type="component" value="Unassembled WGS sequence"/>
</dbReference>
<reference evidence="15" key="2">
    <citation type="journal article" date="2020" name="Microorganisms">
        <title>Osmotic Adaptation and Compatible Solute Biosynthesis of Phototrophic Bacteria as Revealed from Genome Analyses.</title>
        <authorList>
            <person name="Imhoff J.F."/>
            <person name="Rahn T."/>
            <person name="Kunzel S."/>
            <person name="Keller A."/>
            <person name="Neulinger S.C."/>
        </authorList>
    </citation>
    <scope>NUCLEOTIDE SEQUENCE</scope>
    <source>
        <strain evidence="15">DSM 11080</strain>
    </source>
</reference>
<organism evidence="15 16">
    <name type="scientific">Halochromatium glycolicum</name>
    <dbReference type="NCBI Taxonomy" id="85075"/>
    <lineage>
        <taxon>Bacteria</taxon>
        <taxon>Pseudomonadati</taxon>
        <taxon>Pseudomonadota</taxon>
        <taxon>Gammaproteobacteria</taxon>
        <taxon>Chromatiales</taxon>
        <taxon>Chromatiaceae</taxon>
        <taxon>Halochromatium</taxon>
    </lineage>
</organism>
<feature type="binding site" evidence="13">
    <location>
        <position position="93"/>
    </location>
    <ligand>
        <name>UDP-N-acetyl-alpha-D-glucosamine</name>
        <dbReference type="ChEBI" id="CHEBI:57705"/>
    </ligand>
</feature>
<dbReference type="GO" id="GO:0071555">
    <property type="term" value="P:cell wall organization"/>
    <property type="evidence" value="ECO:0007669"/>
    <property type="project" value="UniProtKB-KW"/>
</dbReference>
<dbReference type="InterPro" id="IPR050068">
    <property type="entry name" value="MurA_subfamily"/>
</dbReference>
<dbReference type="EC" id="2.5.1.7" evidence="13"/>
<keyword evidence="16" id="KW-1185">Reference proteome</keyword>
<dbReference type="AlphaFoldDB" id="A0AAJ0X9H7"/>
<dbReference type="NCBIfam" id="NF006873">
    <property type="entry name" value="PRK09369.1"/>
    <property type="match status" value="1"/>
</dbReference>
<reference evidence="15" key="1">
    <citation type="submission" date="2017-08" db="EMBL/GenBank/DDBJ databases">
        <authorList>
            <person name="Imhoff J.F."/>
            <person name="Rahn T."/>
            <person name="Kuenzel S."/>
            <person name="Neulinger S.C."/>
        </authorList>
    </citation>
    <scope>NUCLEOTIDE SEQUENCE</scope>
    <source>
        <strain evidence="15">DSM 11080</strain>
    </source>
</reference>
<dbReference type="GO" id="GO:0019277">
    <property type="term" value="P:UDP-N-acetylgalactosamine biosynthetic process"/>
    <property type="evidence" value="ECO:0007669"/>
    <property type="project" value="InterPro"/>
</dbReference>
<gene>
    <name evidence="13 15" type="primary">murA</name>
    <name evidence="15" type="ORF">CKO40_09800</name>
</gene>
<feature type="active site" description="Proton donor" evidence="13">
    <location>
        <position position="117"/>
    </location>
</feature>
<proteinExistence type="inferred from homology"/>
<protein>
    <recommendedName>
        <fullName evidence="13">UDP-N-acetylglucosamine 1-carboxyvinyltransferase</fullName>
        <ecNumber evidence="13">2.5.1.7</ecNumber>
    </recommendedName>
    <alternativeName>
        <fullName evidence="13">Enoylpyruvate transferase</fullName>
    </alternativeName>
    <alternativeName>
        <fullName evidence="13">UDP-N-acetylglucosamine enolpyruvyl transferase</fullName>
        <shortName evidence="13">EPT</shortName>
    </alternativeName>
</protein>
<evidence type="ECO:0000256" key="11">
    <source>
        <dbReference type="ARBA" id="ARBA00038367"/>
    </source>
</evidence>
<comment type="function">
    <text evidence="13">Cell wall formation. Adds enolpyruvyl to UDP-N-acetylglucosamine.</text>
</comment>
<keyword evidence="3 13" id="KW-0963">Cytoplasm</keyword>
<evidence type="ECO:0000256" key="2">
    <source>
        <dbReference type="ARBA" id="ARBA00004752"/>
    </source>
</evidence>
<dbReference type="InterPro" id="IPR013792">
    <property type="entry name" value="RNA3'P_cycl/enolpyr_Trfase_a/b"/>
</dbReference>
<dbReference type="GO" id="GO:0051301">
    <property type="term" value="P:cell division"/>
    <property type="evidence" value="ECO:0007669"/>
    <property type="project" value="UniProtKB-KW"/>
</dbReference>